<dbReference type="AlphaFoldDB" id="A0A0F9LAD9"/>
<evidence type="ECO:0000313" key="1">
    <source>
        <dbReference type="EMBL" id="KKM84301.1"/>
    </source>
</evidence>
<dbReference type="InterPro" id="IPR029063">
    <property type="entry name" value="SAM-dependent_MTases_sf"/>
</dbReference>
<protein>
    <recommendedName>
        <fullName evidence="2">Methyltransferase type 11 domain-containing protein</fullName>
    </recommendedName>
</protein>
<dbReference type="CDD" id="cd02440">
    <property type="entry name" value="AdoMet_MTases"/>
    <property type="match status" value="1"/>
</dbReference>
<reference evidence="1" key="1">
    <citation type="journal article" date="2015" name="Nature">
        <title>Complex archaea that bridge the gap between prokaryotes and eukaryotes.</title>
        <authorList>
            <person name="Spang A."/>
            <person name="Saw J.H."/>
            <person name="Jorgensen S.L."/>
            <person name="Zaremba-Niedzwiedzka K."/>
            <person name="Martijn J."/>
            <person name="Lind A.E."/>
            <person name="van Eijk R."/>
            <person name="Schleper C."/>
            <person name="Guy L."/>
            <person name="Ettema T.J."/>
        </authorList>
    </citation>
    <scope>NUCLEOTIDE SEQUENCE</scope>
</reference>
<dbReference type="EMBL" id="LAZR01007589">
    <property type="protein sequence ID" value="KKM84301.1"/>
    <property type="molecule type" value="Genomic_DNA"/>
</dbReference>
<comment type="caution">
    <text evidence="1">The sequence shown here is derived from an EMBL/GenBank/DDBJ whole genome shotgun (WGS) entry which is preliminary data.</text>
</comment>
<accession>A0A0F9LAD9</accession>
<evidence type="ECO:0008006" key="2">
    <source>
        <dbReference type="Google" id="ProtNLM"/>
    </source>
</evidence>
<dbReference type="Pfam" id="PF13489">
    <property type="entry name" value="Methyltransf_23"/>
    <property type="match status" value="1"/>
</dbReference>
<dbReference type="SUPFAM" id="SSF53335">
    <property type="entry name" value="S-adenosyl-L-methionine-dependent methyltransferases"/>
    <property type="match status" value="1"/>
</dbReference>
<sequence length="223" mass="25694">MKLLEKLKTDLIVDSRDRYKEAILSLLEENPDAVVLDVGCGDRKRLTYKALDRIGTVRKAFGLDLEHKKEDRIEVRYCDLDEGLLQPFPFNPGFDVIIASQLIEHLRNTDNLIKEMHRVLKPSGYAVVSTPNLASWHNLVYLLLGKQPDVATVSDELYPWKEKPGHCRIFTATELIKLLEFHGFVVEEVIGTSYYPLMGRLANRLARRDWRHAGNITVKVRKR</sequence>
<proteinExistence type="predicted"/>
<organism evidence="1">
    <name type="scientific">marine sediment metagenome</name>
    <dbReference type="NCBI Taxonomy" id="412755"/>
    <lineage>
        <taxon>unclassified sequences</taxon>
        <taxon>metagenomes</taxon>
        <taxon>ecological metagenomes</taxon>
    </lineage>
</organism>
<gene>
    <name evidence="1" type="ORF">LCGC14_1300640</name>
</gene>
<name>A0A0F9LAD9_9ZZZZ</name>
<dbReference type="Gene3D" id="3.40.50.150">
    <property type="entry name" value="Vaccinia Virus protein VP39"/>
    <property type="match status" value="1"/>
</dbReference>